<protein>
    <submittedName>
        <fullName evidence="5">PucR family transcriptional regulator</fullName>
    </submittedName>
</protein>
<keyword evidence="6" id="KW-1185">Reference proteome</keyword>
<evidence type="ECO:0000313" key="5">
    <source>
        <dbReference type="EMBL" id="PYI54407.1"/>
    </source>
</evidence>
<name>A0A2V5KS63_9BACL</name>
<dbReference type="PANTHER" id="PTHR33744">
    <property type="entry name" value="CARBOHYDRATE DIACID REGULATOR"/>
    <property type="match status" value="1"/>
</dbReference>
<feature type="domain" description="CdaR GGDEF-like" evidence="4">
    <location>
        <begin position="170"/>
        <end position="292"/>
    </location>
</feature>
<comment type="caution">
    <text evidence="5">The sequence shown here is derived from an EMBL/GenBank/DDBJ whole genome shotgun (WGS) entry which is preliminary data.</text>
</comment>
<dbReference type="AlphaFoldDB" id="A0A2V5KS63"/>
<dbReference type="InterPro" id="IPR041522">
    <property type="entry name" value="CdaR_GGDEF"/>
</dbReference>
<dbReference type="Pfam" id="PF13556">
    <property type="entry name" value="HTH_30"/>
    <property type="match status" value="1"/>
</dbReference>
<dbReference type="RefSeq" id="WP_110840466.1">
    <property type="nucleotide sequence ID" value="NZ_QJVJ01000005.1"/>
</dbReference>
<organism evidence="5 6">
    <name type="scientific">Paenibacillus flagellatus</name>
    <dbReference type="NCBI Taxonomy" id="2211139"/>
    <lineage>
        <taxon>Bacteria</taxon>
        <taxon>Bacillati</taxon>
        <taxon>Bacillota</taxon>
        <taxon>Bacilli</taxon>
        <taxon>Bacillales</taxon>
        <taxon>Paenibacillaceae</taxon>
        <taxon>Paenibacillus</taxon>
    </lineage>
</organism>
<evidence type="ECO:0000259" key="4">
    <source>
        <dbReference type="Pfam" id="PF17853"/>
    </source>
</evidence>
<gene>
    <name evidence="5" type="ORF">DLM86_13120</name>
</gene>
<proteinExistence type="inferred from homology"/>
<feature type="domain" description="PucR C-terminal helix-turn-helix" evidence="3">
    <location>
        <begin position="347"/>
        <end position="404"/>
    </location>
</feature>
<dbReference type="EMBL" id="QJVJ01000005">
    <property type="protein sequence ID" value="PYI54407.1"/>
    <property type="molecule type" value="Genomic_DNA"/>
</dbReference>
<evidence type="ECO:0000256" key="2">
    <source>
        <dbReference type="SAM" id="Coils"/>
    </source>
</evidence>
<dbReference type="OrthoDB" id="9792148at2"/>
<dbReference type="Gene3D" id="1.10.10.2840">
    <property type="entry name" value="PucR C-terminal helix-turn-helix domain"/>
    <property type="match status" value="1"/>
</dbReference>
<dbReference type="PANTHER" id="PTHR33744:SF1">
    <property type="entry name" value="DNA-BINDING TRANSCRIPTIONAL ACTIVATOR ADER"/>
    <property type="match status" value="1"/>
</dbReference>
<dbReference type="InterPro" id="IPR025736">
    <property type="entry name" value="PucR_C-HTH_dom"/>
</dbReference>
<dbReference type="InterPro" id="IPR051448">
    <property type="entry name" value="CdaR-like_regulators"/>
</dbReference>
<evidence type="ECO:0000256" key="1">
    <source>
        <dbReference type="ARBA" id="ARBA00006754"/>
    </source>
</evidence>
<feature type="coiled-coil region" evidence="2">
    <location>
        <begin position="128"/>
        <end position="155"/>
    </location>
</feature>
<evidence type="ECO:0000313" key="6">
    <source>
        <dbReference type="Proteomes" id="UP000247476"/>
    </source>
</evidence>
<evidence type="ECO:0000259" key="3">
    <source>
        <dbReference type="Pfam" id="PF13556"/>
    </source>
</evidence>
<dbReference type="Proteomes" id="UP000247476">
    <property type="component" value="Unassembled WGS sequence"/>
</dbReference>
<comment type="similarity">
    <text evidence="1">Belongs to the CdaR family.</text>
</comment>
<accession>A0A2V5KS63</accession>
<dbReference type="InterPro" id="IPR042070">
    <property type="entry name" value="PucR_C-HTH_sf"/>
</dbReference>
<reference evidence="5 6" key="1">
    <citation type="submission" date="2018-05" db="EMBL/GenBank/DDBJ databases">
        <title>Paenibacillus flagellatus sp. nov., isolated from selenium mineral soil.</title>
        <authorList>
            <person name="Dai X."/>
        </authorList>
    </citation>
    <scope>NUCLEOTIDE SEQUENCE [LARGE SCALE GENOMIC DNA]</scope>
    <source>
        <strain evidence="5 6">DXL2</strain>
    </source>
</reference>
<sequence length="415" mass="46515">MNADTNPFNRHFDHLETLADTIGESLRAPVTIEDAGHRLLAYSKHDPKTDPARIATIIGRRVPENVVGSLWRDGVIPKLMETDEPVRVRSIDEVGLGDRVAVSIRQNGRVLGYIWALEVERKLDDDALHLLKAAAEAAKIKLLRLQSQKRKEDEERRDLFWELLTDRHPSGPQAKTKAESLGIRIPDATAVVVVQFAADVEEALHQSIHYIVTSSRRVRPLLHVVSGSQLIVLTEASAGPRFEADASEFVGSLLRQLGERLANAPLAAGIGSVQEDAAAVGQSYREALALVRIKRQFPAETGAMTFYRELGFYRHLPYLVEQKKLHRYENAALKRLRAYDREHHANLVETLETFLARDGNAKEAADMLHVHANTLAYRLKRIAEIGGIDFGDVDQKITLYLDLKTDKWSGTTERL</sequence>
<dbReference type="Pfam" id="PF17853">
    <property type="entry name" value="GGDEF_2"/>
    <property type="match status" value="1"/>
</dbReference>
<keyword evidence="2" id="KW-0175">Coiled coil</keyword>